<dbReference type="InterPro" id="IPR013786">
    <property type="entry name" value="AcylCoA_DH/ox_N"/>
</dbReference>
<feature type="domain" description="Acyl-CoA dehydrogenase/oxidase N-terminal" evidence="3">
    <location>
        <begin position="7"/>
        <end position="115"/>
    </location>
</feature>
<dbReference type="Gene3D" id="2.40.110.10">
    <property type="entry name" value="Butyryl-CoA Dehydrogenase, subunit A, domain 2"/>
    <property type="match status" value="1"/>
</dbReference>
<dbReference type="InterPro" id="IPR037069">
    <property type="entry name" value="AcylCoA_DH/ox_N_sf"/>
</dbReference>
<dbReference type="Gene3D" id="1.10.540.10">
    <property type="entry name" value="Acyl-CoA dehydrogenase/oxidase, N-terminal domain"/>
    <property type="match status" value="1"/>
</dbReference>
<dbReference type="InterPro" id="IPR052161">
    <property type="entry name" value="Mycobact_Acyl-CoA_DH"/>
</dbReference>
<dbReference type="Pfam" id="PF02771">
    <property type="entry name" value="Acyl-CoA_dh_N"/>
    <property type="match status" value="1"/>
</dbReference>
<evidence type="ECO:0000259" key="3">
    <source>
        <dbReference type="Pfam" id="PF02771"/>
    </source>
</evidence>
<feature type="domain" description="Acyl-CoA oxidase/dehydrogenase middle" evidence="2">
    <location>
        <begin position="121"/>
        <end position="199"/>
    </location>
</feature>
<reference evidence="4" key="1">
    <citation type="submission" date="2018-05" db="EMBL/GenBank/DDBJ databases">
        <authorList>
            <person name="Lanie J.A."/>
            <person name="Ng W.-L."/>
            <person name="Kazmierczak K.M."/>
            <person name="Andrzejewski T.M."/>
            <person name="Davidsen T.M."/>
            <person name="Wayne K.J."/>
            <person name="Tettelin H."/>
            <person name="Glass J.I."/>
            <person name="Rusch D."/>
            <person name="Podicherti R."/>
            <person name="Tsui H.-C.T."/>
            <person name="Winkler M.E."/>
        </authorList>
    </citation>
    <scope>NUCLEOTIDE SEQUENCE</scope>
</reference>
<dbReference type="GO" id="GO:0005886">
    <property type="term" value="C:plasma membrane"/>
    <property type="evidence" value="ECO:0007669"/>
    <property type="project" value="TreeGrafter"/>
</dbReference>
<protein>
    <recommendedName>
        <fullName evidence="5">Acyl-CoA dehydrogenase/oxidase N-terminal domain-containing protein</fullName>
    </recommendedName>
</protein>
<dbReference type="InterPro" id="IPR009100">
    <property type="entry name" value="AcylCoA_DH/oxidase_NM_dom_sf"/>
</dbReference>
<dbReference type="PANTHER" id="PTHR43292:SF3">
    <property type="entry name" value="ACYL-COA DEHYDROGENASE FADE29"/>
    <property type="match status" value="1"/>
</dbReference>
<feature type="non-terminal residue" evidence="4">
    <location>
        <position position="244"/>
    </location>
</feature>
<dbReference type="AlphaFoldDB" id="A0A382V4B0"/>
<evidence type="ECO:0000313" key="4">
    <source>
        <dbReference type="EMBL" id="SVD41339.1"/>
    </source>
</evidence>
<sequence length="244" mass="28175">MDLEFSQEDFDFQMEVRQWIEENYPEEMRKQRLLRKEDYVYWQQALYERGWAGLNWPEEYGGPGFTLTQRYLYDLEMSAAGTPGILPFGQSMVAPVIMAFGTDEQKDRYLPDILASRVWWCQGYSESGSGSDLASLRTKAVRDGDHYVVNGTKTWNTLGQHAEMIFCLVRTSDEDIPQKGISFLLIDMHLPGIEVQPIVTIDKPPEGYQEINMIHFTDVKVPAENLVGEEGKGWTYAKYLLEFE</sequence>
<evidence type="ECO:0000259" key="2">
    <source>
        <dbReference type="Pfam" id="PF02770"/>
    </source>
</evidence>
<dbReference type="InterPro" id="IPR006091">
    <property type="entry name" value="Acyl-CoA_Oxase/DH_mid-dom"/>
</dbReference>
<evidence type="ECO:0008006" key="5">
    <source>
        <dbReference type="Google" id="ProtNLM"/>
    </source>
</evidence>
<dbReference type="InterPro" id="IPR046373">
    <property type="entry name" value="Acyl-CoA_Oxase/DH_mid-dom_sf"/>
</dbReference>
<name>A0A382V4B0_9ZZZZ</name>
<proteinExistence type="predicted"/>
<evidence type="ECO:0000256" key="1">
    <source>
        <dbReference type="ARBA" id="ARBA00023002"/>
    </source>
</evidence>
<accession>A0A382V4B0</accession>
<organism evidence="4">
    <name type="scientific">marine metagenome</name>
    <dbReference type="NCBI Taxonomy" id="408172"/>
    <lineage>
        <taxon>unclassified sequences</taxon>
        <taxon>metagenomes</taxon>
        <taxon>ecological metagenomes</taxon>
    </lineage>
</organism>
<dbReference type="SUPFAM" id="SSF56645">
    <property type="entry name" value="Acyl-CoA dehydrogenase NM domain-like"/>
    <property type="match status" value="1"/>
</dbReference>
<keyword evidence="1" id="KW-0560">Oxidoreductase</keyword>
<gene>
    <name evidence="4" type="ORF">METZ01_LOCUS394193</name>
</gene>
<dbReference type="PANTHER" id="PTHR43292">
    <property type="entry name" value="ACYL-COA DEHYDROGENASE"/>
    <property type="match status" value="1"/>
</dbReference>
<dbReference type="EMBL" id="UINC01149085">
    <property type="protein sequence ID" value="SVD41339.1"/>
    <property type="molecule type" value="Genomic_DNA"/>
</dbReference>
<dbReference type="GO" id="GO:0016627">
    <property type="term" value="F:oxidoreductase activity, acting on the CH-CH group of donors"/>
    <property type="evidence" value="ECO:0007669"/>
    <property type="project" value="InterPro"/>
</dbReference>
<dbReference type="GO" id="GO:0050660">
    <property type="term" value="F:flavin adenine dinucleotide binding"/>
    <property type="evidence" value="ECO:0007669"/>
    <property type="project" value="InterPro"/>
</dbReference>
<dbReference type="Pfam" id="PF02770">
    <property type="entry name" value="Acyl-CoA_dh_M"/>
    <property type="match status" value="1"/>
</dbReference>